<feature type="domain" description="Integrase catalytic" evidence="1">
    <location>
        <begin position="151"/>
        <end position="340"/>
    </location>
</feature>
<keyword evidence="3" id="KW-1185">Reference proteome</keyword>
<dbReference type="PROSITE" id="PS50994">
    <property type="entry name" value="INTEGRASE"/>
    <property type="match status" value="1"/>
</dbReference>
<dbReference type="Proteomes" id="UP000284095">
    <property type="component" value="Unassembled WGS sequence"/>
</dbReference>
<dbReference type="Gene3D" id="3.30.420.10">
    <property type="entry name" value="Ribonuclease H-like superfamily/Ribonuclease H"/>
    <property type="match status" value="1"/>
</dbReference>
<reference evidence="2 3" key="1">
    <citation type="submission" date="2018-08" db="EMBL/GenBank/DDBJ databases">
        <title>A genome reference for cultivated species of the human gut microbiota.</title>
        <authorList>
            <person name="Zou Y."/>
            <person name="Xue W."/>
            <person name="Luo G."/>
        </authorList>
    </citation>
    <scope>NUCLEOTIDE SEQUENCE [LARGE SCALE GENOMIC DNA]</scope>
    <source>
        <strain evidence="2 3">AM22-22</strain>
    </source>
</reference>
<evidence type="ECO:0000259" key="1">
    <source>
        <dbReference type="PROSITE" id="PS50994"/>
    </source>
</evidence>
<dbReference type="SUPFAM" id="SSF53098">
    <property type="entry name" value="Ribonuclease H-like"/>
    <property type="match status" value="1"/>
</dbReference>
<dbReference type="GO" id="GO:0015074">
    <property type="term" value="P:DNA integration"/>
    <property type="evidence" value="ECO:0007669"/>
    <property type="project" value="InterPro"/>
</dbReference>
<dbReference type="PANTHER" id="PTHR35004">
    <property type="entry name" value="TRANSPOSASE RV3428C-RELATED"/>
    <property type="match status" value="1"/>
</dbReference>
<organism evidence="2 3">
    <name type="scientific">Dorea longicatena</name>
    <dbReference type="NCBI Taxonomy" id="88431"/>
    <lineage>
        <taxon>Bacteria</taxon>
        <taxon>Bacillati</taxon>
        <taxon>Bacillota</taxon>
        <taxon>Clostridia</taxon>
        <taxon>Lachnospirales</taxon>
        <taxon>Lachnospiraceae</taxon>
        <taxon>Dorea</taxon>
    </lineage>
</organism>
<evidence type="ECO:0000313" key="2">
    <source>
        <dbReference type="EMBL" id="RHG26282.1"/>
    </source>
</evidence>
<dbReference type="Pfam" id="PF00665">
    <property type="entry name" value="rve"/>
    <property type="match status" value="1"/>
</dbReference>
<dbReference type="InterPro" id="IPR015378">
    <property type="entry name" value="Transposase-like_Mu_C"/>
</dbReference>
<name>A0A414SWH7_9FIRM</name>
<dbReference type="GeneID" id="42786471"/>
<dbReference type="RefSeq" id="WP_021739040.1">
    <property type="nucleotide sequence ID" value="NZ_QRIC01000012.1"/>
</dbReference>
<protein>
    <submittedName>
        <fullName evidence="2">Transposase</fullName>
    </submittedName>
</protein>
<dbReference type="PANTHER" id="PTHR35004:SF6">
    <property type="entry name" value="TRANSPOSASE"/>
    <property type="match status" value="1"/>
</dbReference>
<dbReference type="InterPro" id="IPR012337">
    <property type="entry name" value="RNaseH-like_sf"/>
</dbReference>
<comment type="caution">
    <text evidence="2">The sequence shown here is derived from an EMBL/GenBank/DDBJ whole genome shotgun (WGS) entry which is preliminary data.</text>
</comment>
<proteinExistence type="predicted"/>
<dbReference type="InterPro" id="IPR036397">
    <property type="entry name" value="RNaseH_sf"/>
</dbReference>
<dbReference type="GO" id="GO:0003676">
    <property type="term" value="F:nucleic acid binding"/>
    <property type="evidence" value="ECO:0007669"/>
    <property type="project" value="InterPro"/>
</dbReference>
<gene>
    <name evidence="2" type="ORF">DW265_06675</name>
</gene>
<dbReference type="AlphaFoldDB" id="A0A414SWH7"/>
<dbReference type="EMBL" id="QRIC01000012">
    <property type="protein sequence ID" value="RHG26282.1"/>
    <property type="molecule type" value="Genomic_DNA"/>
</dbReference>
<dbReference type="InterPro" id="IPR001584">
    <property type="entry name" value="Integrase_cat-core"/>
</dbReference>
<accession>A0A414SWH7</accession>
<evidence type="ECO:0000313" key="3">
    <source>
        <dbReference type="Proteomes" id="UP000284095"/>
    </source>
</evidence>
<dbReference type="SUPFAM" id="SSF46689">
    <property type="entry name" value="Homeodomain-like"/>
    <property type="match status" value="1"/>
</dbReference>
<dbReference type="Pfam" id="PF09299">
    <property type="entry name" value="Mu-transpos_C"/>
    <property type="match status" value="1"/>
</dbReference>
<sequence>MNQNTALIRKQNRDEIALQKYTMISPLLDENIDPAAVRELRSKLAEQNGLSERTLRRYVNAYQKKGFEGLKPAERVRYKKEVMPDNYDEILQEAIQLRREVPRRSVEQIIFILESEGKVAPGVLKRPTLQRHLYQAGFGSAHMDIYQDARRSSSKRFCKSHRMMLVQGDIKYGPKLPIGKNGAMVQTYLSSAIDDHSRMILASQFYDNQEETIVEDTFHKVILKFGRFDKCYFDNGTQYVAKQLKLSLAKLSIRVAHAPVASGQSKGKIEKFHQVVDDFIAEAKAKKIYTLEELNYYWSIYLEEYYHNRSHEGIREYYQSLGVSVPEEGISPLQEFNRDNRPLVFLDSTVVGEAFLYHESRKVDKGGCISFQGRRYETKTQLIGRTVEIAYAPSSPEIITVTAHGMEPFQVRPLKIGEYCEPRGMIPKEMQKEEPETSRFLDVLEKQHKESVRRCADAISFGAYKREV</sequence>
<dbReference type="InterPro" id="IPR009057">
    <property type="entry name" value="Homeodomain-like_sf"/>
</dbReference>